<dbReference type="AlphaFoldDB" id="A0A7C1SYK3"/>
<evidence type="ECO:0000259" key="1">
    <source>
        <dbReference type="Pfam" id="PF12680"/>
    </source>
</evidence>
<dbReference type="Pfam" id="PF12680">
    <property type="entry name" value="SnoaL_2"/>
    <property type="match status" value="1"/>
</dbReference>
<organism evidence="2">
    <name type="scientific">Agrobacterium albertimagni</name>
    <dbReference type="NCBI Taxonomy" id="147266"/>
    <lineage>
        <taxon>Bacteria</taxon>
        <taxon>Pseudomonadati</taxon>
        <taxon>Pseudomonadota</taxon>
        <taxon>Alphaproteobacteria</taxon>
        <taxon>Hyphomicrobiales</taxon>
        <taxon>Rhizobiaceae</taxon>
        <taxon>Rhizobium/Agrobacterium group</taxon>
        <taxon>Agrobacterium</taxon>
    </lineage>
</organism>
<evidence type="ECO:0000313" key="2">
    <source>
        <dbReference type="EMBL" id="HEB45302.1"/>
    </source>
</evidence>
<name>A0A7C1SYK3_9HYPH</name>
<dbReference type="PANTHER" id="PTHR41252">
    <property type="entry name" value="BLR2505 PROTEIN"/>
    <property type="match status" value="1"/>
</dbReference>
<dbReference type="PANTHER" id="PTHR41252:SF1">
    <property type="entry name" value="BLR2505 PROTEIN"/>
    <property type="match status" value="1"/>
</dbReference>
<sequence>MGEHMKTVEAMMAAWKKRDVEGFIATLADDIEYHWHPTKRPAVGKEKMRKFLANYEQGFDQQEWKIRHSAESGNILFVEGMEVLVDRSTGTRMDNPFVQVFELRDGLITRMRDYYDTAMVHAPAKPDAQSEAASA</sequence>
<dbReference type="Gene3D" id="3.10.450.50">
    <property type="match status" value="1"/>
</dbReference>
<protein>
    <submittedName>
        <fullName evidence="2">Nuclear transport factor 2 family protein</fullName>
    </submittedName>
</protein>
<feature type="domain" description="SnoaL-like" evidence="1">
    <location>
        <begin position="8"/>
        <end position="111"/>
    </location>
</feature>
<dbReference type="SUPFAM" id="SSF54427">
    <property type="entry name" value="NTF2-like"/>
    <property type="match status" value="1"/>
</dbReference>
<gene>
    <name evidence="2" type="ORF">ENP70_16790</name>
</gene>
<accession>A0A7C1SYK3</accession>
<dbReference type="InterPro" id="IPR032710">
    <property type="entry name" value="NTF2-like_dom_sf"/>
</dbReference>
<reference evidence="2" key="1">
    <citation type="journal article" date="2020" name="mSystems">
        <title>Genome- and Community-Level Interaction Insights into Carbon Utilization and Element Cycling Functions of Hydrothermarchaeota in Hydrothermal Sediment.</title>
        <authorList>
            <person name="Zhou Z."/>
            <person name="Liu Y."/>
            <person name="Xu W."/>
            <person name="Pan J."/>
            <person name="Luo Z.H."/>
            <person name="Li M."/>
        </authorList>
    </citation>
    <scope>NUCLEOTIDE SEQUENCE [LARGE SCALE GENOMIC DNA]</scope>
    <source>
        <strain evidence="2">SpSt-243</strain>
    </source>
</reference>
<comment type="caution">
    <text evidence="2">The sequence shown here is derived from an EMBL/GenBank/DDBJ whole genome shotgun (WGS) entry which is preliminary data.</text>
</comment>
<dbReference type="InterPro" id="IPR037401">
    <property type="entry name" value="SnoaL-like"/>
</dbReference>
<dbReference type="EMBL" id="DSKI01000856">
    <property type="protein sequence ID" value="HEB45302.1"/>
    <property type="molecule type" value="Genomic_DNA"/>
</dbReference>
<proteinExistence type="predicted"/>